<dbReference type="EMBL" id="JMIW01000001">
    <property type="protein sequence ID" value="KEO91212.1"/>
    <property type="molecule type" value="Genomic_DNA"/>
</dbReference>
<feature type="chain" id="PRO_5001697565" description="S-adenosyl-L-homocysteine hydrolase" evidence="1">
    <location>
        <begin position="21"/>
        <end position="174"/>
    </location>
</feature>
<keyword evidence="3" id="KW-1185">Reference proteome</keyword>
<dbReference type="AlphaFoldDB" id="A0A074N003"/>
<reference evidence="2 3" key="1">
    <citation type="submission" date="2014-04" db="EMBL/GenBank/DDBJ databases">
        <title>A comprehensive comparison of genomes of Erythrobacter spp. strains.</title>
        <authorList>
            <person name="Zheng Q."/>
        </authorList>
    </citation>
    <scope>NUCLEOTIDE SEQUENCE [LARGE SCALE GENOMIC DNA]</scope>
    <source>
        <strain evidence="2 3">DSM 6997</strain>
    </source>
</reference>
<name>A0A074N003_ERYLO</name>
<gene>
    <name evidence="2" type="ORF">EH31_00680</name>
</gene>
<feature type="signal peptide" evidence="1">
    <location>
        <begin position="1"/>
        <end position="20"/>
    </location>
</feature>
<evidence type="ECO:0000256" key="1">
    <source>
        <dbReference type="SAM" id="SignalP"/>
    </source>
</evidence>
<dbReference type="STRING" id="1044.EH31_00680"/>
<proteinExistence type="predicted"/>
<protein>
    <recommendedName>
        <fullName evidence="4">S-adenosyl-L-homocysteine hydrolase</fullName>
    </recommendedName>
</protein>
<evidence type="ECO:0000313" key="3">
    <source>
        <dbReference type="Proteomes" id="UP000027647"/>
    </source>
</evidence>
<dbReference type="Proteomes" id="UP000027647">
    <property type="component" value="Unassembled WGS sequence"/>
</dbReference>
<evidence type="ECO:0008006" key="4">
    <source>
        <dbReference type="Google" id="ProtNLM"/>
    </source>
</evidence>
<dbReference type="eggNOG" id="ENOG5031I5U">
    <property type="taxonomic scope" value="Bacteria"/>
</dbReference>
<keyword evidence="1" id="KW-0732">Signal</keyword>
<comment type="caution">
    <text evidence="2">The sequence shown here is derived from an EMBL/GenBank/DDBJ whole genome shotgun (WGS) entry which is preliminary data.</text>
</comment>
<sequence length="174" mass="18984">MVMATALGAATMTAPAQANAGSTTGFDQAHSLRSLDIMLMVTSLRCRSGPHDFRSDYNNFSAVQSAHLNAAGRTLRRSFAASYGETNPARALDRMGVKIANSYGDGHPWLNCAQLQQAARELSQSPDVDHLANKARYLLSARRPLEQPAVPRQIAQSQPVQIAYNMTADWEQRP</sequence>
<organism evidence="2 3">
    <name type="scientific">Erythrobacter longus</name>
    <dbReference type="NCBI Taxonomy" id="1044"/>
    <lineage>
        <taxon>Bacteria</taxon>
        <taxon>Pseudomonadati</taxon>
        <taxon>Pseudomonadota</taxon>
        <taxon>Alphaproteobacteria</taxon>
        <taxon>Sphingomonadales</taxon>
        <taxon>Erythrobacteraceae</taxon>
        <taxon>Erythrobacter/Porphyrobacter group</taxon>
        <taxon>Erythrobacter</taxon>
    </lineage>
</organism>
<evidence type="ECO:0000313" key="2">
    <source>
        <dbReference type="EMBL" id="KEO91212.1"/>
    </source>
</evidence>
<accession>A0A074N003</accession>